<sequence length="757" mass="83596">MLALIPYLLIISHSIFLFFISPRSPDLANSLAAGFGTGVRATSPPVRPRQPSIVDVEKGQPENELARQVAGSRTRPTSQLEPFATESVGDQPNSKSVSGDRFRLVLLYVLQLTSVGASIAAVVLIWYYMGWEFGLPALLITLAAVFIASGWWRWWYIAFVTAPRDIKALTRYIKLLGLVRKHAKNNATIGDIFAEFVSKQPEKACLIFEGRSWTFREVNDYSNRLANVFHSHGYKHGDVVGLLQENRPEFVATWLGLSKLGVIVPLINHNLRKNALMHSVTVANCNALIYGEALADAVAEIADTLPSAVALYQVNEAVQTPVLTNAKDLTTLMQSASKELPVNGVKKPSHHDKLIYIYTSGTTGLPKAAVITHSRYIFIAAAISLVAGFRADDIFYTPLPLYHTAGGMMSIGQALLFGATVVTRKKFSASQFFTDCQKYNCTIAQYIGEMCRYILATPASPTDKAHKVRLIFGNGLRPQIWPQFVERFNIPRVAEFYGATEGNANIVNIDNTVGAIGFVSRIIPVVYPISIIRADPATGYSEPLRGKDGLCQLCKPNEPGLFIGKIIPNNPSRAFLGYVDKGATEKKIVRDIFRKGDAAFLSGDLLVADERGSLFFKDRTGDTYRWKGENVSTSEVEAEVSNACGYRDTVVYGVEVPNLEGRAGMAAILDPERQVDLEQLARTLKDTLPSYARPQFVRLLSKVDMTGTFKLKKLDLQVEGFDPSGIEDSVYYLTGKGQYELLTPEIYEQIKRGEVRL</sequence>
<dbReference type="InterPro" id="IPR025110">
    <property type="entry name" value="AMP-bd_C"/>
</dbReference>
<comment type="subcellular location">
    <subcellularLocation>
        <location evidence="1">Cell membrane</location>
        <topology evidence="1">Multi-pass membrane protein</topology>
    </subcellularLocation>
</comment>
<evidence type="ECO:0000256" key="8">
    <source>
        <dbReference type="ARBA" id="ARBA00022832"/>
    </source>
</evidence>
<proteinExistence type="inferred from homology"/>
<dbReference type="PANTHER" id="PTHR43107:SF21">
    <property type="entry name" value="FATTY ACID TRANSPORT PROTEIN 1, ISOFORM F-RELATED"/>
    <property type="match status" value="1"/>
</dbReference>
<evidence type="ECO:0000256" key="11">
    <source>
        <dbReference type="ARBA" id="ARBA00024484"/>
    </source>
</evidence>
<evidence type="ECO:0000256" key="14">
    <source>
        <dbReference type="ARBA" id="ARBA00041297"/>
    </source>
</evidence>
<keyword evidence="6 17" id="KW-0812">Transmembrane</keyword>
<dbReference type="EnsemblMetazoa" id="AMIN003186-RA">
    <property type="protein sequence ID" value="AMIN003186-PA"/>
    <property type="gene ID" value="AMIN003186"/>
</dbReference>
<dbReference type="InterPro" id="IPR045851">
    <property type="entry name" value="AMP-bd_C_sf"/>
</dbReference>
<dbReference type="InterPro" id="IPR042099">
    <property type="entry name" value="ANL_N_sf"/>
</dbReference>
<dbReference type="PANTHER" id="PTHR43107">
    <property type="entry name" value="LONG-CHAIN FATTY ACID TRANSPORT PROTEIN"/>
    <property type="match status" value="1"/>
</dbReference>
<dbReference type="InterPro" id="IPR000873">
    <property type="entry name" value="AMP-dep_synth/lig_dom"/>
</dbReference>
<dbReference type="GO" id="GO:0005886">
    <property type="term" value="C:plasma membrane"/>
    <property type="evidence" value="ECO:0007669"/>
    <property type="project" value="UniProtKB-SubCell"/>
</dbReference>
<feature type="domain" description="AMP-binding enzyme C-terminal" evidence="19">
    <location>
        <begin position="635"/>
        <end position="710"/>
    </location>
</feature>
<accession>A0A182VYN1</accession>
<feature type="domain" description="AMP-dependent synthetase/ligase" evidence="18">
    <location>
        <begin position="193"/>
        <end position="522"/>
    </location>
</feature>
<feature type="transmembrane region" description="Helical" evidence="17">
    <location>
        <begin position="6"/>
        <end position="22"/>
    </location>
</feature>
<dbReference type="GO" id="GO:0000166">
    <property type="term" value="F:nucleotide binding"/>
    <property type="evidence" value="ECO:0007669"/>
    <property type="project" value="UniProtKB-KW"/>
</dbReference>
<keyword evidence="8" id="KW-0443">Lipid metabolism</keyword>
<evidence type="ECO:0000256" key="3">
    <source>
        <dbReference type="ARBA" id="ARBA00022448"/>
    </source>
</evidence>
<comment type="catalytic activity">
    <reaction evidence="15">
        <text>tetracosanoate + ATP + CoA = tetracosanoyl-CoA + AMP + diphosphate</text>
        <dbReference type="Rhea" id="RHEA:33639"/>
        <dbReference type="ChEBI" id="CHEBI:30616"/>
        <dbReference type="ChEBI" id="CHEBI:31014"/>
        <dbReference type="ChEBI" id="CHEBI:33019"/>
        <dbReference type="ChEBI" id="CHEBI:57287"/>
        <dbReference type="ChEBI" id="CHEBI:65052"/>
        <dbReference type="ChEBI" id="CHEBI:456215"/>
    </reaction>
    <physiologicalReaction direction="left-to-right" evidence="15">
        <dbReference type="Rhea" id="RHEA:33640"/>
    </physiologicalReaction>
</comment>
<feature type="transmembrane region" description="Helical" evidence="17">
    <location>
        <begin position="135"/>
        <end position="154"/>
    </location>
</feature>
<dbReference type="GO" id="GO:0005324">
    <property type="term" value="F:long-chain fatty acid transmembrane transporter activity"/>
    <property type="evidence" value="ECO:0007669"/>
    <property type="project" value="TreeGrafter"/>
</dbReference>
<evidence type="ECO:0000313" key="21">
    <source>
        <dbReference type="Proteomes" id="UP000075920"/>
    </source>
</evidence>
<evidence type="ECO:0000256" key="6">
    <source>
        <dbReference type="ARBA" id="ARBA00022692"/>
    </source>
</evidence>
<feature type="region of interest" description="Disordered" evidence="16">
    <location>
        <begin position="66"/>
        <end position="97"/>
    </location>
</feature>
<dbReference type="Pfam" id="PF00501">
    <property type="entry name" value="AMP-binding"/>
    <property type="match status" value="1"/>
</dbReference>
<comment type="catalytic activity">
    <reaction evidence="11">
        <text>a long-chain fatty acid + ATP + CoA = a long-chain fatty acyl-CoA + AMP + diphosphate</text>
        <dbReference type="Rhea" id="RHEA:15421"/>
        <dbReference type="ChEBI" id="CHEBI:30616"/>
        <dbReference type="ChEBI" id="CHEBI:33019"/>
        <dbReference type="ChEBI" id="CHEBI:57287"/>
        <dbReference type="ChEBI" id="CHEBI:57560"/>
        <dbReference type="ChEBI" id="CHEBI:83139"/>
        <dbReference type="ChEBI" id="CHEBI:456215"/>
        <dbReference type="EC" id="6.2.1.3"/>
    </reaction>
    <physiologicalReaction direction="left-to-right" evidence="11">
        <dbReference type="Rhea" id="RHEA:15422"/>
    </physiologicalReaction>
</comment>
<evidence type="ECO:0000256" key="7">
    <source>
        <dbReference type="ARBA" id="ARBA00022741"/>
    </source>
</evidence>
<evidence type="ECO:0000256" key="4">
    <source>
        <dbReference type="ARBA" id="ARBA00022475"/>
    </source>
</evidence>
<comment type="catalytic activity">
    <reaction evidence="13">
        <text>a very long-chain fatty acid + ATP + CoA = a very long-chain fatty acyl-CoA + AMP + diphosphate</text>
        <dbReference type="Rhea" id="RHEA:54536"/>
        <dbReference type="ChEBI" id="CHEBI:30616"/>
        <dbReference type="ChEBI" id="CHEBI:33019"/>
        <dbReference type="ChEBI" id="CHEBI:57287"/>
        <dbReference type="ChEBI" id="CHEBI:58950"/>
        <dbReference type="ChEBI" id="CHEBI:138261"/>
        <dbReference type="ChEBI" id="CHEBI:456215"/>
    </reaction>
    <physiologicalReaction direction="left-to-right" evidence="13">
        <dbReference type="Rhea" id="RHEA:54537"/>
    </physiologicalReaction>
</comment>
<name>A0A182VYN1_9DIPT</name>
<evidence type="ECO:0000259" key="19">
    <source>
        <dbReference type="Pfam" id="PF13193"/>
    </source>
</evidence>
<dbReference type="Gene3D" id="3.30.300.30">
    <property type="match status" value="1"/>
</dbReference>
<evidence type="ECO:0000256" key="1">
    <source>
        <dbReference type="ARBA" id="ARBA00004651"/>
    </source>
</evidence>
<protein>
    <recommendedName>
        <fullName evidence="12">long-chain-fatty-acid--CoA ligase</fullName>
        <ecNumber evidence="12">6.2.1.3</ecNumber>
    </recommendedName>
    <alternativeName>
        <fullName evidence="14">Long-chain-fatty-acid--CoA ligase</fullName>
    </alternativeName>
</protein>
<dbReference type="GO" id="GO:0004467">
    <property type="term" value="F:long-chain fatty acid-CoA ligase activity"/>
    <property type="evidence" value="ECO:0007669"/>
    <property type="project" value="UniProtKB-EC"/>
</dbReference>
<dbReference type="Pfam" id="PF13193">
    <property type="entry name" value="AMP-binding_C"/>
    <property type="match status" value="1"/>
</dbReference>
<dbReference type="EC" id="6.2.1.3" evidence="12"/>
<evidence type="ECO:0000256" key="10">
    <source>
        <dbReference type="ARBA" id="ARBA00023136"/>
    </source>
</evidence>
<comment type="similarity">
    <text evidence="2">Belongs to the ATP-dependent AMP-binding enzyme family.</text>
</comment>
<keyword evidence="4" id="KW-1003">Cell membrane</keyword>
<evidence type="ECO:0000256" key="9">
    <source>
        <dbReference type="ARBA" id="ARBA00022989"/>
    </source>
</evidence>
<dbReference type="VEuPathDB" id="VectorBase:AMIN003186"/>
<keyword evidence="5" id="KW-0436">Ligase</keyword>
<evidence type="ECO:0000256" key="15">
    <source>
        <dbReference type="ARBA" id="ARBA00048666"/>
    </source>
</evidence>
<dbReference type="Gene3D" id="3.40.50.12780">
    <property type="entry name" value="N-terminal domain of ligase-like"/>
    <property type="match status" value="1"/>
</dbReference>
<feature type="transmembrane region" description="Helical" evidence="17">
    <location>
        <begin position="105"/>
        <end position="129"/>
    </location>
</feature>
<evidence type="ECO:0000256" key="13">
    <source>
        <dbReference type="ARBA" id="ARBA00036527"/>
    </source>
</evidence>
<reference evidence="20" key="2">
    <citation type="submission" date="2020-05" db="UniProtKB">
        <authorList>
            <consortium name="EnsemblMetazoa"/>
        </authorList>
    </citation>
    <scope>IDENTIFICATION</scope>
    <source>
        <strain evidence="20">MINIMUS1</strain>
    </source>
</reference>
<dbReference type="SUPFAM" id="SSF56801">
    <property type="entry name" value="Acetyl-CoA synthetase-like"/>
    <property type="match status" value="1"/>
</dbReference>
<dbReference type="Proteomes" id="UP000075920">
    <property type="component" value="Unassembled WGS sequence"/>
</dbReference>
<dbReference type="PROSITE" id="PS00455">
    <property type="entry name" value="AMP_BINDING"/>
    <property type="match status" value="1"/>
</dbReference>
<dbReference type="GO" id="GO:0005789">
    <property type="term" value="C:endoplasmic reticulum membrane"/>
    <property type="evidence" value="ECO:0007669"/>
    <property type="project" value="TreeGrafter"/>
</dbReference>
<dbReference type="FunFam" id="3.30.300.30:FF:000002">
    <property type="entry name" value="Long-chain fatty acid transport protein 1"/>
    <property type="match status" value="1"/>
</dbReference>
<keyword evidence="9 17" id="KW-1133">Transmembrane helix</keyword>
<evidence type="ECO:0000256" key="5">
    <source>
        <dbReference type="ARBA" id="ARBA00022598"/>
    </source>
</evidence>
<organism evidence="20 21">
    <name type="scientific">Anopheles minimus</name>
    <dbReference type="NCBI Taxonomy" id="112268"/>
    <lineage>
        <taxon>Eukaryota</taxon>
        <taxon>Metazoa</taxon>
        <taxon>Ecdysozoa</taxon>
        <taxon>Arthropoda</taxon>
        <taxon>Hexapoda</taxon>
        <taxon>Insecta</taxon>
        <taxon>Pterygota</taxon>
        <taxon>Neoptera</taxon>
        <taxon>Endopterygota</taxon>
        <taxon>Diptera</taxon>
        <taxon>Nematocera</taxon>
        <taxon>Culicoidea</taxon>
        <taxon>Culicidae</taxon>
        <taxon>Anophelinae</taxon>
        <taxon>Anopheles</taxon>
    </lineage>
</organism>
<dbReference type="NCBIfam" id="NF006134">
    <property type="entry name" value="PRK08279.1"/>
    <property type="match status" value="1"/>
</dbReference>
<dbReference type="STRING" id="112268.A0A182VYN1"/>
<dbReference type="GO" id="GO:0044539">
    <property type="term" value="P:long-chain fatty acid import into cell"/>
    <property type="evidence" value="ECO:0007669"/>
    <property type="project" value="TreeGrafter"/>
</dbReference>
<feature type="compositionally biased region" description="Polar residues" evidence="16">
    <location>
        <begin position="88"/>
        <end position="97"/>
    </location>
</feature>
<keyword evidence="7" id="KW-0547">Nucleotide-binding</keyword>
<keyword evidence="8" id="KW-0276">Fatty acid metabolism</keyword>
<keyword evidence="21" id="KW-1185">Reference proteome</keyword>
<evidence type="ECO:0000256" key="12">
    <source>
        <dbReference type="ARBA" id="ARBA00026121"/>
    </source>
</evidence>
<keyword evidence="3" id="KW-0813">Transport</keyword>
<dbReference type="FunFam" id="3.40.50.12780:FF:000005">
    <property type="entry name" value="Solute carrier family 27 member 6"/>
    <property type="match status" value="1"/>
</dbReference>
<evidence type="ECO:0000313" key="20">
    <source>
        <dbReference type="EnsemblMetazoa" id="AMIN003186-PA"/>
    </source>
</evidence>
<evidence type="ECO:0000256" key="16">
    <source>
        <dbReference type="SAM" id="MobiDB-lite"/>
    </source>
</evidence>
<dbReference type="InterPro" id="IPR020845">
    <property type="entry name" value="AMP-binding_CS"/>
</dbReference>
<evidence type="ECO:0000256" key="2">
    <source>
        <dbReference type="ARBA" id="ARBA00006432"/>
    </source>
</evidence>
<dbReference type="AlphaFoldDB" id="A0A182VYN1"/>
<evidence type="ECO:0000256" key="17">
    <source>
        <dbReference type="SAM" id="Phobius"/>
    </source>
</evidence>
<evidence type="ECO:0000259" key="18">
    <source>
        <dbReference type="Pfam" id="PF00501"/>
    </source>
</evidence>
<keyword evidence="10 17" id="KW-0472">Membrane</keyword>
<reference evidence="21" key="1">
    <citation type="submission" date="2013-03" db="EMBL/GenBank/DDBJ databases">
        <title>The Genome Sequence of Anopheles minimus MINIMUS1.</title>
        <authorList>
            <consortium name="The Broad Institute Genomics Platform"/>
            <person name="Neafsey D.E."/>
            <person name="Walton C."/>
            <person name="Walker B."/>
            <person name="Young S.K."/>
            <person name="Zeng Q."/>
            <person name="Gargeya S."/>
            <person name="Fitzgerald M."/>
            <person name="Haas B."/>
            <person name="Abouelleil A."/>
            <person name="Allen A.W."/>
            <person name="Alvarado L."/>
            <person name="Arachchi H.M."/>
            <person name="Berlin A.M."/>
            <person name="Chapman S.B."/>
            <person name="Gainer-Dewar J."/>
            <person name="Goldberg J."/>
            <person name="Griggs A."/>
            <person name="Gujja S."/>
            <person name="Hansen M."/>
            <person name="Howarth C."/>
            <person name="Imamovic A."/>
            <person name="Ireland A."/>
            <person name="Larimer J."/>
            <person name="McCowan C."/>
            <person name="Murphy C."/>
            <person name="Pearson M."/>
            <person name="Poon T.W."/>
            <person name="Priest M."/>
            <person name="Roberts A."/>
            <person name="Saif S."/>
            <person name="Shea T."/>
            <person name="Sisk P."/>
            <person name="Sykes S."/>
            <person name="Wortman J."/>
            <person name="Nusbaum C."/>
            <person name="Birren B."/>
        </authorList>
    </citation>
    <scope>NUCLEOTIDE SEQUENCE [LARGE SCALE GENOMIC DNA]</scope>
    <source>
        <strain evidence="21">MINIMUS1</strain>
    </source>
</reference>